<proteinExistence type="predicted"/>
<keyword evidence="2" id="KW-1185">Reference proteome</keyword>
<organism evidence="1 2">
    <name type="scientific">Brachionus plicatilis</name>
    <name type="common">Marine rotifer</name>
    <name type="synonym">Brachionus muelleri</name>
    <dbReference type="NCBI Taxonomy" id="10195"/>
    <lineage>
        <taxon>Eukaryota</taxon>
        <taxon>Metazoa</taxon>
        <taxon>Spiralia</taxon>
        <taxon>Gnathifera</taxon>
        <taxon>Rotifera</taxon>
        <taxon>Eurotatoria</taxon>
        <taxon>Monogononta</taxon>
        <taxon>Pseudotrocha</taxon>
        <taxon>Ploima</taxon>
        <taxon>Brachionidae</taxon>
        <taxon>Brachionus</taxon>
    </lineage>
</organism>
<dbReference type="Proteomes" id="UP000276133">
    <property type="component" value="Unassembled WGS sequence"/>
</dbReference>
<gene>
    <name evidence="1" type="ORF">BpHYR1_043002</name>
</gene>
<comment type="caution">
    <text evidence="1">The sequence shown here is derived from an EMBL/GenBank/DDBJ whole genome shotgun (WGS) entry which is preliminary data.</text>
</comment>
<name>A0A3M7SM14_BRAPC</name>
<sequence>MTEIFLLTWPDRFGPGRAGRGLRAHSRSCTRPETCLFAPGSSSHNSLLSCRLNLGVKRTMAQNYAFFILCIKISWWISWCNYKI</sequence>
<evidence type="ECO:0000313" key="1">
    <source>
        <dbReference type="EMBL" id="RNA36833.1"/>
    </source>
</evidence>
<dbReference type="EMBL" id="REGN01001119">
    <property type="protein sequence ID" value="RNA36833.1"/>
    <property type="molecule type" value="Genomic_DNA"/>
</dbReference>
<accession>A0A3M7SM14</accession>
<evidence type="ECO:0000313" key="2">
    <source>
        <dbReference type="Proteomes" id="UP000276133"/>
    </source>
</evidence>
<dbReference type="AlphaFoldDB" id="A0A3M7SM14"/>
<reference evidence="1 2" key="1">
    <citation type="journal article" date="2018" name="Sci. Rep.">
        <title>Genomic signatures of local adaptation to the degree of environmental predictability in rotifers.</title>
        <authorList>
            <person name="Franch-Gras L."/>
            <person name="Hahn C."/>
            <person name="Garcia-Roger E.M."/>
            <person name="Carmona M.J."/>
            <person name="Serra M."/>
            <person name="Gomez A."/>
        </authorList>
    </citation>
    <scope>NUCLEOTIDE SEQUENCE [LARGE SCALE GENOMIC DNA]</scope>
    <source>
        <strain evidence="1">HYR1</strain>
    </source>
</reference>
<protein>
    <submittedName>
        <fullName evidence="1">Uncharacterized protein</fullName>
    </submittedName>
</protein>